<dbReference type="EMBL" id="QEKY01000004">
    <property type="protein sequence ID" value="PVZ12714.1"/>
    <property type="molecule type" value="Genomic_DNA"/>
</dbReference>
<evidence type="ECO:0000313" key="2">
    <source>
        <dbReference type="Proteomes" id="UP000245462"/>
    </source>
</evidence>
<organism evidence="1 2">
    <name type="scientific">Porphyromonas loveana</name>
    <dbReference type="NCBI Taxonomy" id="1884669"/>
    <lineage>
        <taxon>Bacteria</taxon>
        <taxon>Pseudomonadati</taxon>
        <taxon>Bacteroidota</taxon>
        <taxon>Bacteroidia</taxon>
        <taxon>Bacteroidales</taxon>
        <taxon>Porphyromonadaceae</taxon>
        <taxon>Porphyromonas</taxon>
    </lineage>
</organism>
<keyword evidence="2" id="KW-1185">Reference proteome</keyword>
<dbReference type="SUPFAM" id="SSF82185">
    <property type="entry name" value="Histone H3 K4-specific methyltransferase SET7/9 N-terminal domain"/>
    <property type="match status" value="1"/>
</dbReference>
<dbReference type="AlphaFoldDB" id="A0A2U1FKL4"/>
<sequence length="230" mass="26463">MLILLLTMAGGTVSAQTVYEREQYITEVKDQVVTYRVAKTHIPLSGEVKLIENARKYIIVTFRDGIMDGPYREYLHGELVAKATYREGRKKGLYEEYYGGSKGGIRKRATYANGEMNGKVTTFFSNGRTERESNYIKGKKEGEERVYSPEGREIAIKHYKGDELHGSYEETADEGNGMNVRIRRTYDRGKIHGMEITEIIDAQGKLQYRIECRYEQGKMKDRKQIPMTKS</sequence>
<protein>
    <recommendedName>
        <fullName evidence="3">Antitoxin component YwqK of YwqJK toxin-antitoxin module</fullName>
    </recommendedName>
</protein>
<proteinExistence type="predicted"/>
<evidence type="ECO:0008006" key="3">
    <source>
        <dbReference type="Google" id="ProtNLM"/>
    </source>
</evidence>
<gene>
    <name evidence="1" type="ORF">C7382_10421</name>
</gene>
<name>A0A2U1FKL4_9PORP</name>
<evidence type="ECO:0000313" key="1">
    <source>
        <dbReference type="EMBL" id="PVZ12714.1"/>
    </source>
</evidence>
<dbReference type="Proteomes" id="UP000245462">
    <property type="component" value="Unassembled WGS sequence"/>
</dbReference>
<accession>A0A2U1FKL4</accession>
<dbReference type="Gene3D" id="2.20.110.10">
    <property type="entry name" value="Histone H3 K4-specific methyltransferase SET7/9 N-terminal domain"/>
    <property type="match status" value="2"/>
</dbReference>
<reference evidence="1 2" key="1">
    <citation type="submission" date="2018-04" db="EMBL/GenBank/DDBJ databases">
        <title>Genomic Encyclopedia of Type Strains, Phase IV (KMG-IV): sequencing the most valuable type-strain genomes for metagenomic binning, comparative biology and taxonomic classification.</title>
        <authorList>
            <person name="Goeker M."/>
        </authorList>
    </citation>
    <scope>NUCLEOTIDE SEQUENCE [LARGE SCALE GENOMIC DNA]</scope>
    <source>
        <strain evidence="1 2">DSM 28520</strain>
    </source>
</reference>
<comment type="caution">
    <text evidence="1">The sequence shown here is derived from an EMBL/GenBank/DDBJ whole genome shotgun (WGS) entry which is preliminary data.</text>
</comment>